<sequence>MINLKKMVYLIWGFLIIGLCFVSCNNLSRLDNKEIQKTLNHIELEDEYVPELSFNEHRYVPAYSNLYYKSESTFIYCTVVLSIRNTSLTEDLYLNNVDYYDSYGIMLSSLIKKKNKLRPLETREFIIDFKEQKGGSGANFIVSYGTREELKDLPIIESITIGHHGNNGFTFTSNSQVIQSQ</sequence>
<evidence type="ECO:0000313" key="1">
    <source>
        <dbReference type="EMBL" id="AZQ64315.1"/>
    </source>
</evidence>
<organism evidence="1 2">
    <name type="scientific">Flammeovirga pectinis</name>
    <dbReference type="NCBI Taxonomy" id="2494373"/>
    <lineage>
        <taxon>Bacteria</taxon>
        <taxon>Pseudomonadati</taxon>
        <taxon>Bacteroidota</taxon>
        <taxon>Cytophagia</taxon>
        <taxon>Cytophagales</taxon>
        <taxon>Flammeovirgaceae</taxon>
        <taxon>Flammeovirga</taxon>
    </lineage>
</organism>
<dbReference type="KEGG" id="fll:EI427_19490"/>
<proteinExistence type="predicted"/>
<dbReference type="Proteomes" id="UP000267268">
    <property type="component" value="Chromosome 1"/>
</dbReference>
<gene>
    <name evidence="1" type="ORF">EI427_19490</name>
</gene>
<evidence type="ECO:0000313" key="2">
    <source>
        <dbReference type="Proteomes" id="UP000267268"/>
    </source>
</evidence>
<dbReference type="OrthoDB" id="283474at2"/>
<dbReference type="RefSeq" id="WP_126617880.1">
    <property type="nucleotide sequence ID" value="NZ_CP034562.1"/>
</dbReference>
<name>A0A3S9P7X9_9BACT</name>
<reference evidence="1 2" key="1">
    <citation type="submission" date="2018-12" db="EMBL/GenBank/DDBJ databases">
        <title>Flammeovirga pectinis sp. nov., isolated from the gut of the Korean scallop, Patinopecten yessoensis.</title>
        <authorList>
            <person name="Bae J.-W."/>
            <person name="Jeong Y.-S."/>
            <person name="Kang W."/>
        </authorList>
    </citation>
    <scope>NUCLEOTIDE SEQUENCE [LARGE SCALE GENOMIC DNA]</scope>
    <source>
        <strain evidence="1 2">L12M1</strain>
    </source>
</reference>
<dbReference type="EMBL" id="CP034562">
    <property type="protein sequence ID" value="AZQ64315.1"/>
    <property type="molecule type" value="Genomic_DNA"/>
</dbReference>
<dbReference type="InterPro" id="IPR021471">
    <property type="entry name" value="DUF3124"/>
</dbReference>
<dbReference type="Pfam" id="PF11322">
    <property type="entry name" value="DUF3124"/>
    <property type="match status" value="1"/>
</dbReference>
<protein>
    <submittedName>
        <fullName evidence="1">DUF3124 domain-containing protein</fullName>
    </submittedName>
</protein>
<dbReference type="AlphaFoldDB" id="A0A3S9P7X9"/>
<accession>A0A3S9P7X9</accession>
<keyword evidence="2" id="KW-1185">Reference proteome</keyword>